<comment type="similarity">
    <text evidence="1">Belongs to the AAA ATPase family.</text>
</comment>
<dbReference type="SMART" id="SM00382">
    <property type="entry name" value="AAA"/>
    <property type="match status" value="2"/>
</dbReference>
<protein>
    <submittedName>
        <fullName evidence="6">Peroxisome biogenesis factor 1</fullName>
    </submittedName>
</protein>
<evidence type="ECO:0000313" key="7">
    <source>
        <dbReference type="Proteomes" id="UP001472866"/>
    </source>
</evidence>
<dbReference type="SUPFAM" id="SSF52540">
    <property type="entry name" value="P-loop containing nucleoside triphosphate hydrolases"/>
    <property type="match status" value="2"/>
</dbReference>
<name>A0AAX4P707_9CHLO</name>
<dbReference type="Gene3D" id="3.40.50.300">
    <property type="entry name" value="P-loop containing nucleotide triphosphate hydrolases"/>
    <property type="match status" value="2"/>
</dbReference>
<evidence type="ECO:0000256" key="1">
    <source>
        <dbReference type="ARBA" id="ARBA00006914"/>
    </source>
</evidence>
<dbReference type="InterPro" id="IPR003593">
    <property type="entry name" value="AAA+_ATPase"/>
</dbReference>
<keyword evidence="7" id="KW-1185">Reference proteome</keyword>
<dbReference type="Pfam" id="PF00004">
    <property type="entry name" value="AAA"/>
    <property type="match status" value="2"/>
</dbReference>
<dbReference type="GO" id="GO:0005524">
    <property type="term" value="F:ATP binding"/>
    <property type="evidence" value="ECO:0007669"/>
    <property type="project" value="UniProtKB-KW"/>
</dbReference>
<dbReference type="Proteomes" id="UP001472866">
    <property type="component" value="Chromosome 04"/>
</dbReference>
<dbReference type="GO" id="GO:0016887">
    <property type="term" value="F:ATP hydrolysis activity"/>
    <property type="evidence" value="ECO:0007669"/>
    <property type="project" value="InterPro"/>
</dbReference>
<dbReference type="InterPro" id="IPR027417">
    <property type="entry name" value="P-loop_NTPase"/>
</dbReference>
<reference evidence="6 7" key="1">
    <citation type="submission" date="2024-03" db="EMBL/GenBank/DDBJ databases">
        <title>Complete genome sequence of the green alga Chloropicon roscoffensis RCC1871.</title>
        <authorList>
            <person name="Lemieux C."/>
            <person name="Pombert J.-F."/>
            <person name="Otis C."/>
            <person name="Turmel M."/>
        </authorList>
    </citation>
    <scope>NUCLEOTIDE SEQUENCE [LARGE SCALE GENOMIC DNA]</scope>
    <source>
        <strain evidence="6 7">RCC1871</strain>
    </source>
</reference>
<evidence type="ECO:0000313" key="6">
    <source>
        <dbReference type="EMBL" id="WZN61815.1"/>
    </source>
</evidence>
<dbReference type="InterPro" id="IPR003959">
    <property type="entry name" value="ATPase_AAA_core"/>
</dbReference>
<dbReference type="InterPro" id="IPR003960">
    <property type="entry name" value="ATPase_AAA_CS"/>
</dbReference>
<feature type="region of interest" description="Disordered" evidence="4">
    <location>
        <begin position="67"/>
        <end position="88"/>
    </location>
</feature>
<gene>
    <name evidence="6" type="ORF">HKI87_04g33500</name>
</gene>
<keyword evidence="2" id="KW-0547">Nucleotide-binding</keyword>
<dbReference type="InterPro" id="IPR029067">
    <property type="entry name" value="CDC48_domain_2-like_sf"/>
</dbReference>
<evidence type="ECO:0000256" key="4">
    <source>
        <dbReference type="SAM" id="MobiDB-lite"/>
    </source>
</evidence>
<dbReference type="PANTHER" id="PTHR23077:SF12">
    <property type="entry name" value="PEROXISOMAL ATPASE PEX1"/>
    <property type="match status" value="1"/>
</dbReference>
<dbReference type="GO" id="GO:0016558">
    <property type="term" value="P:protein import into peroxisome matrix"/>
    <property type="evidence" value="ECO:0007669"/>
    <property type="project" value="TreeGrafter"/>
</dbReference>
<accession>A0AAX4P707</accession>
<dbReference type="GO" id="GO:0005778">
    <property type="term" value="C:peroxisomal membrane"/>
    <property type="evidence" value="ECO:0007669"/>
    <property type="project" value="TreeGrafter"/>
</dbReference>
<dbReference type="AlphaFoldDB" id="A0AAX4P707"/>
<dbReference type="Gene3D" id="1.10.8.60">
    <property type="match status" value="1"/>
</dbReference>
<evidence type="ECO:0000259" key="5">
    <source>
        <dbReference type="SMART" id="SM00382"/>
    </source>
</evidence>
<keyword evidence="3" id="KW-0067">ATP-binding</keyword>
<dbReference type="InterPro" id="IPR050168">
    <property type="entry name" value="AAA_ATPase_domain"/>
</dbReference>
<dbReference type="PANTHER" id="PTHR23077">
    <property type="entry name" value="AAA-FAMILY ATPASE"/>
    <property type="match status" value="1"/>
</dbReference>
<sequence>MVPAARLRARVVASRKDNFVRLPRELCNALAESLGPKRGPVALELVELTPPCRRHLVAFAGMATAEPGGGRGAARGAGYARHRGEGDGSVEVPQELAETLGIVEGTPVRVREPTREVPTASRATIAPLSEGEYAALNLSSRSAEEGDVLSQVGLLTVGQSFPLWVDRNKQIVRFAVKSLEVGDAPAQLGTAMIRLGTELVVLGPEAAKPVPGGARAAAEAPEEEAMRPAEARVMRLSRDALPSLGIEAAALVPVEGGGDEGVLVWAAAGFASPCLMRAIAPGLGSGGSVLARIVPRALEGAKEGANPRPTPVCVRLSEAAGVAPGHLALSGAAMDALGAEDLQRAVVAPVGLRGWPRPEAVAFKVEVSEIIREGDGEEGEQALAADAQALERAIAALLGCSGAGGPSVVHRGMVLDLEDASGRRRSRFEITAVLAAGPDDKLTDLRGLDHICVMPSAAVEVEVSMGQPSRWRGTEEDEELEVLDTPWLLEAVGACSPTLRVCLDDRVASKFLDAGVPFPGGVLVHGPAGGGKTALCHSMSRHFSLSQTPAKTVWLDCQNFAAADLEKMKRGLRVAFSRAVECQPSLLVCENVDALCSTQGDGQATLDSLKFSVFSETFSDLVDETRRGSHRVSLLATARSLDATHKSLKKSGCLDTHLAMPVPTRTQKAQIFRAILERKRIGDATGEAAAALEANCDGLDVKDVESIAELALLESLSNVEAGGGSFGLAPGQMERILQSYVPARARGAAKDLEADAKYRDWGDVKGMDRARDELKDLLSFSAEHKDLIDLCPLRLRTGALVYGPPGSGKTFLVKCAAAICGLRVISVKGPELLNKYIGQSEAGVRDLFEKASGASPCVLFFDEFDAIAPKRGHDSTGVTDRVVNQFLAEMDGIESLSGVFVLAATSRPDLVDPALLRPGRLDCRIKLDFPSEEERLEILGHELGGAGGVSGEVLRDVARGAEGWTGADLAGLVGEAELMAAQAIIQREGGPPTAEDDAAGAEVVVTEATLRKAMAGIRKSVSEQERRRLDTLYHAFEHGETEGGAKRVTHA</sequence>
<dbReference type="PROSITE" id="PS00674">
    <property type="entry name" value="AAA"/>
    <property type="match status" value="1"/>
</dbReference>
<dbReference type="Gene3D" id="3.10.330.10">
    <property type="match status" value="1"/>
</dbReference>
<organism evidence="6 7">
    <name type="scientific">Chloropicon roscoffensis</name>
    <dbReference type="NCBI Taxonomy" id="1461544"/>
    <lineage>
        <taxon>Eukaryota</taxon>
        <taxon>Viridiplantae</taxon>
        <taxon>Chlorophyta</taxon>
        <taxon>Chloropicophyceae</taxon>
        <taxon>Chloropicales</taxon>
        <taxon>Chloropicaceae</taxon>
        <taxon>Chloropicon</taxon>
    </lineage>
</organism>
<proteinExistence type="inferred from homology"/>
<dbReference type="SUPFAM" id="SSF54585">
    <property type="entry name" value="Cdc48 domain 2-like"/>
    <property type="match status" value="1"/>
</dbReference>
<evidence type="ECO:0000256" key="3">
    <source>
        <dbReference type="ARBA" id="ARBA00022840"/>
    </source>
</evidence>
<feature type="domain" description="AAA+ ATPase" evidence="5">
    <location>
        <begin position="518"/>
        <end position="664"/>
    </location>
</feature>
<dbReference type="GO" id="GO:0005829">
    <property type="term" value="C:cytosol"/>
    <property type="evidence" value="ECO:0007669"/>
    <property type="project" value="TreeGrafter"/>
</dbReference>
<feature type="domain" description="AAA+ ATPase" evidence="5">
    <location>
        <begin position="795"/>
        <end position="931"/>
    </location>
</feature>
<dbReference type="EMBL" id="CP151504">
    <property type="protein sequence ID" value="WZN61815.1"/>
    <property type="molecule type" value="Genomic_DNA"/>
</dbReference>
<dbReference type="FunFam" id="3.40.50.300:FF:000149">
    <property type="entry name" value="Nuclear valosin-containing protein-like"/>
    <property type="match status" value="1"/>
</dbReference>
<evidence type="ECO:0000256" key="2">
    <source>
        <dbReference type="ARBA" id="ARBA00022741"/>
    </source>
</evidence>